<feature type="region of interest" description="Disordered" evidence="2">
    <location>
        <begin position="185"/>
        <end position="233"/>
    </location>
</feature>
<protein>
    <submittedName>
        <fullName evidence="3">Uncharacterized protein</fullName>
    </submittedName>
</protein>
<organism evidence="3 4">
    <name type="scientific">Polypedilum vanderplanki</name>
    <name type="common">Sleeping chironomid midge</name>
    <dbReference type="NCBI Taxonomy" id="319348"/>
    <lineage>
        <taxon>Eukaryota</taxon>
        <taxon>Metazoa</taxon>
        <taxon>Ecdysozoa</taxon>
        <taxon>Arthropoda</taxon>
        <taxon>Hexapoda</taxon>
        <taxon>Insecta</taxon>
        <taxon>Pterygota</taxon>
        <taxon>Neoptera</taxon>
        <taxon>Endopterygota</taxon>
        <taxon>Diptera</taxon>
        <taxon>Nematocera</taxon>
        <taxon>Chironomoidea</taxon>
        <taxon>Chironomidae</taxon>
        <taxon>Chironominae</taxon>
        <taxon>Polypedilum</taxon>
        <taxon>Polypedilum</taxon>
    </lineage>
</organism>
<feature type="compositionally biased region" description="Polar residues" evidence="2">
    <location>
        <begin position="133"/>
        <end position="153"/>
    </location>
</feature>
<dbReference type="PANTHER" id="PTHR10398">
    <property type="entry name" value="AFADIN"/>
    <property type="match status" value="1"/>
</dbReference>
<feature type="region of interest" description="Disordered" evidence="2">
    <location>
        <begin position="1"/>
        <end position="59"/>
    </location>
</feature>
<evidence type="ECO:0000313" key="4">
    <source>
        <dbReference type="Proteomes" id="UP001107558"/>
    </source>
</evidence>
<feature type="compositionally biased region" description="Polar residues" evidence="2">
    <location>
        <begin position="34"/>
        <end position="59"/>
    </location>
</feature>
<feature type="compositionally biased region" description="Low complexity" evidence="2">
    <location>
        <begin position="220"/>
        <end position="231"/>
    </location>
</feature>
<dbReference type="GO" id="GO:0050839">
    <property type="term" value="F:cell adhesion molecule binding"/>
    <property type="evidence" value="ECO:0007669"/>
    <property type="project" value="TreeGrafter"/>
</dbReference>
<proteinExistence type="predicted"/>
<dbReference type="PANTHER" id="PTHR10398:SF2">
    <property type="entry name" value="AFADIN"/>
    <property type="match status" value="1"/>
</dbReference>
<feature type="compositionally biased region" description="Basic and acidic residues" evidence="2">
    <location>
        <begin position="858"/>
        <end position="876"/>
    </location>
</feature>
<keyword evidence="4" id="KW-1185">Reference proteome</keyword>
<feature type="compositionally biased region" description="Polar residues" evidence="2">
    <location>
        <begin position="426"/>
        <end position="436"/>
    </location>
</feature>
<feature type="compositionally biased region" description="Polar residues" evidence="2">
    <location>
        <begin position="206"/>
        <end position="218"/>
    </location>
</feature>
<dbReference type="InterPro" id="IPR028842">
    <property type="entry name" value="Afadin"/>
</dbReference>
<feature type="compositionally biased region" description="Low complexity" evidence="2">
    <location>
        <begin position="584"/>
        <end position="597"/>
    </location>
</feature>
<feature type="compositionally biased region" description="Polar residues" evidence="2">
    <location>
        <begin position="185"/>
        <end position="196"/>
    </location>
</feature>
<feature type="compositionally biased region" description="Polar residues" evidence="2">
    <location>
        <begin position="320"/>
        <end position="364"/>
    </location>
</feature>
<dbReference type="GO" id="GO:0005912">
    <property type="term" value="C:adherens junction"/>
    <property type="evidence" value="ECO:0007669"/>
    <property type="project" value="TreeGrafter"/>
</dbReference>
<evidence type="ECO:0000256" key="1">
    <source>
        <dbReference type="SAM" id="Coils"/>
    </source>
</evidence>
<evidence type="ECO:0000256" key="2">
    <source>
        <dbReference type="SAM" id="MobiDB-lite"/>
    </source>
</evidence>
<dbReference type="EMBL" id="JADBJN010000003">
    <property type="protein sequence ID" value="KAG5672263.1"/>
    <property type="molecule type" value="Genomic_DNA"/>
</dbReference>
<sequence>MTRVGTEGKPPPIAGPQMLNSKSVPSLHHIGNAGNKSKSIQNLTGQSSSSAGNINTSTSATDQGFYQNLSVYRQQNQSHPNLGDNRSMNHQQVIGNNSSSGAPLATNIMNRPASAYFNNSNSSNVMNLSSPSTPNLPNTAQQQSTSTGNLMQTNPSNMMVYTNNNMMPSPAQQAHISHPNLSGMSNASSSITNSPITAHRPPIMPNKQQQQGNFNRDAQSQHSLRSQQQQQMMAPSMPNIPHASGYAATIPASQSMQNVNQVTGNYQMYQIQQQQEPQLSPNQQASLLRGTAKMAEMGEMLKRQQRNQQQQMATNGPIHYTNSMDNIHIPQTTNSAIPPQMLSPHSQQQRQAFHPQSPQKQLPTTAPKPQRHEEHQPPILPPTSTHPLFKSASGQQTSSTSQLVNYSTSDAPKTALYPTQQQQQQGMKNSNSTIAPSNPWEREEREKELEMRREQVRQWRDQQIVELSLLPQRTPQQEEQLKTLVLERDFERRAQEEENEEENDIQYQKNNSAVQEVLRLQQPTIGNNVTSQISVPTTRLKQVDIKNISPTSSDATTSPSSENMINPPFPQQPPPVQPKSILKSTNNYNNSNPSSPSKHGKVTSFAPKIDTKTHNLSEITMNNTNANQMLSQLNKDMNELAIDYQADEQGNIPPPPPERGSSFAVMHQQKLRNSGTFQKLQFNEHPIINNTTHMNNNNNNKYIPSNEPINSPTTTTGTFTAHQIQQQMNLINNNVSFARDNKRVSFHDHENNNNNSVDVMVEHEHDLSTIREDPNRFIEETTAMLQSPQTPEADTNWGIQMQSTPGVIGAQEVYRDPRQRRLAEQQQKKTTESTPVPEKLSFKEKMKMFALESGENNTPKDKLKISRAQRDIDAVH</sequence>
<reference evidence="3" key="1">
    <citation type="submission" date="2021-03" db="EMBL/GenBank/DDBJ databases">
        <title>Chromosome level genome of the anhydrobiotic midge Polypedilum vanderplanki.</title>
        <authorList>
            <person name="Yoshida Y."/>
            <person name="Kikawada T."/>
            <person name="Gusev O."/>
        </authorList>
    </citation>
    <scope>NUCLEOTIDE SEQUENCE</scope>
    <source>
        <strain evidence="3">NIAS01</strain>
        <tissue evidence="3">Whole body or cell culture</tissue>
    </source>
</reference>
<name>A0A9J6BR43_POLVA</name>
<dbReference type="GO" id="GO:0032880">
    <property type="term" value="P:regulation of protein localization"/>
    <property type="evidence" value="ECO:0007669"/>
    <property type="project" value="TreeGrafter"/>
</dbReference>
<accession>A0A9J6BR43</accession>
<feature type="compositionally biased region" description="Low complexity" evidence="2">
    <location>
        <begin position="549"/>
        <end position="561"/>
    </location>
</feature>
<dbReference type="Proteomes" id="UP001107558">
    <property type="component" value="Chromosome 3"/>
</dbReference>
<dbReference type="OrthoDB" id="6260541at2759"/>
<feature type="region of interest" description="Disordered" evidence="2">
    <location>
        <begin position="818"/>
        <end position="876"/>
    </location>
</feature>
<dbReference type="AlphaFoldDB" id="A0A9J6BR43"/>
<evidence type="ECO:0000313" key="3">
    <source>
        <dbReference type="EMBL" id="KAG5672263.1"/>
    </source>
</evidence>
<gene>
    <name evidence="3" type="ORF">PVAND_002404</name>
</gene>
<feature type="compositionally biased region" description="Pro residues" evidence="2">
    <location>
        <begin position="567"/>
        <end position="577"/>
    </location>
</feature>
<feature type="region of interest" description="Disordered" evidence="2">
    <location>
        <begin position="544"/>
        <end position="604"/>
    </location>
</feature>
<feature type="compositionally biased region" description="Basic and acidic residues" evidence="2">
    <location>
        <begin position="818"/>
        <end position="831"/>
    </location>
</feature>
<keyword evidence="1" id="KW-0175">Coiled coil</keyword>
<feature type="region of interest" description="Disordered" evidence="2">
    <location>
        <begin position="316"/>
        <end position="405"/>
    </location>
</feature>
<feature type="coiled-coil region" evidence="1">
    <location>
        <begin position="616"/>
        <end position="643"/>
    </location>
</feature>
<feature type="region of interest" description="Disordered" evidence="2">
    <location>
        <begin position="129"/>
        <end position="153"/>
    </location>
</feature>
<comment type="caution">
    <text evidence="3">The sequence shown here is derived from an EMBL/GenBank/DDBJ whole genome shotgun (WGS) entry which is preliminary data.</text>
</comment>
<feature type="region of interest" description="Disordered" evidence="2">
    <location>
        <begin position="418"/>
        <end position="443"/>
    </location>
</feature>